<dbReference type="InterPro" id="IPR003594">
    <property type="entry name" value="HATPase_dom"/>
</dbReference>
<keyword evidence="7" id="KW-0418">Kinase</keyword>
<feature type="domain" description="HAMP" evidence="13">
    <location>
        <begin position="207"/>
        <end position="260"/>
    </location>
</feature>
<evidence type="ECO:0000256" key="2">
    <source>
        <dbReference type="ARBA" id="ARBA00004370"/>
    </source>
</evidence>
<dbReference type="CDD" id="cd00075">
    <property type="entry name" value="HATPase"/>
    <property type="match status" value="1"/>
</dbReference>
<dbReference type="SMART" id="SM00387">
    <property type="entry name" value="HATPase_c"/>
    <property type="match status" value="1"/>
</dbReference>
<dbReference type="InterPro" id="IPR036890">
    <property type="entry name" value="HATPase_C_sf"/>
</dbReference>
<evidence type="ECO:0000256" key="3">
    <source>
        <dbReference type="ARBA" id="ARBA00012438"/>
    </source>
</evidence>
<comment type="catalytic activity">
    <reaction evidence="1">
        <text>ATP + protein L-histidine = ADP + protein N-phospho-L-histidine.</text>
        <dbReference type="EC" id="2.7.13.3"/>
    </reaction>
</comment>
<dbReference type="InterPro" id="IPR005467">
    <property type="entry name" value="His_kinase_dom"/>
</dbReference>
<keyword evidence="15" id="KW-1185">Reference proteome</keyword>
<dbReference type="GO" id="GO:0016020">
    <property type="term" value="C:membrane"/>
    <property type="evidence" value="ECO:0007669"/>
    <property type="project" value="UniProtKB-SubCell"/>
</dbReference>
<dbReference type="PROSITE" id="PS50109">
    <property type="entry name" value="HIS_KIN"/>
    <property type="match status" value="1"/>
</dbReference>
<dbReference type="InterPro" id="IPR036097">
    <property type="entry name" value="HisK_dim/P_sf"/>
</dbReference>
<dbReference type="InterPro" id="IPR003660">
    <property type="entry name" value="HAMP_dom"/>
</dbReference>
<evidence type="ECO:0000259" key="12">
    <source>
        <dbReference type="PROSITE" id="PS50109"/>
    </source>
</evidence>
<keyword evidence="5" id="KW-0808">Transferase</keyword>
<dbReference type="SUPFAM" id="SSF55874">
    <property type="entry name" value="ATPase domain of HSP90 chaperone/DNA topoisomerase II/histidine kinase"/>
    <property type="match status" value="1"/>
</dbReference>
<dbReference type="InterPro" id="IPR003661">
    <property type="entry name" value="HisK_dim/P_dom"/>
</dbReference>
<evidence type="ECO:0000256" key="10">
    <source>
        <dbReference type="ARBA" id="ARBA00023136"/>
    </source>
</evidence>
<dbReference type="Pfam" id="PF02518">
    <property type="entry name" value="HATPase_c"/>
    <property type="match status" value="1"/>
</dbReference>
<accession>A0A0K1Q1T9</accession>
<evidence type="ECO:0000256" key="5">
    <source>
        <dbReference type="ARBA" id="ARBA00022679"/>
    </source>
</evidence>
<dbReference type="Gene3D" id="3.30.565.10">
    <property type="entry name" value="Histidine kinase-like ATPase, C-terminal domain"/>
    <property type="match status" value="1"/>
</dbReference>
<organism evidence="14 15">
    <name type="scientific">Labilithrix luteola</name>
    <dbReference type="NCBI Taxonomy" id="1391654"/>
    <lineage>
        <taxon>Bacteria</taxon>
        <taxon>Pseudomonadati</taxon>
        <taxon>Myxococcota</taxon>
        <taxon>Polyangia</taxon>
        <taxon>Polyangiales</taxon>
        <taxon>Labilitrichaceae</taxon>
        <taxon>Labilithrix</taxon>
    </lineage>
</organism>
<dbReference type="CDD" id="cd00082">
    <property type="entry name" value="HisKA"/>
    <property type="match status" value="1"/>
</dbReference>
<proteinExistence type="predicted"/>
<dbReference type="STRING" id="1391654.AKJ09_06285"/>
<dbReference type="PROSITE" id="PS50885">
    <property type="entry name" value="HAMP"/>
    <property type="match status" value="1"/>
</dbReference>
<comment type="subcellular location">
    <subcellularLocation>
        <location evidence="2">Membrane</location>
    </subcellularLocation>
</comment>
<dbReference type="InterPro" id="IPR050428">
    <property type="entry name" value="TCS_sensor_his_kinase"/>
</dbReference>
<evidence type="ECO:0000313" key="15">
    <source>
        <dbReference type="Proteomes" id="UP000064967"/>
    </source>
</evidence>
<evidence type="ECO:0000313" key="14">
    <source>
        <dbReference type="EMBL" id="AKU99621.1"/>
    </source>
</evidence>
<sequence>MKTSLRLRIVVTILFVAIAPLTVVFAWSLVDRNVPGRKWTNVRDALDEAAALVTTDRSEESVRAENARIAERHHVRLRIFRGGETPFADTDADAPVDTIHRIEQFFLGAIPTETIEQIDEGLGPLETRPEVVAAARGAPVIGCDFRATLYCQGVRVATEASGTRVIIVAQASSHRAIATVYLLRWQLLRIGLLTLPVAILLAWYATQLIVRPLERLRAQALDHAAQARRGPELQHEDRDEVGDLAAAFNTLLAALDTKREDNERFAADLAHELKNPVAAIRACAEQLGDGRSADPERAAKLARVLGDSASKLDRVVTHFLELARAEAGMPNEERSPVDLAALAEGITSVLEEDARCEHLTLECAVSNTQAAVVHGAPHRLEALVRELVENAVSFAGEGGRVHVSVVSTGGWVRLAVEDSGPGIRPEDLPRVFERFFTTRGRTRGTGLGLALVKAVAEAHGGTVAVKSELGEGATFSVEFPSV</sequence>
<dbReference type="Pfam" id="PF00512">
    <property type="entry name" value="HisKA"/>
    <property type="match status" value="1"/>
</dbReference>
<evidence type="ECO:0000256" key="8">
    <source>
        <dbReference type="ARBA" id="ARBA00022989"/>
    </source>
</evidence>
<dbReference type="AlphaFoldDB" id="A0A0K1Q1T9"/>
<dbReference type="PANTHER" id="PTHR45436">
    <property type="entry name" value="SENSOR HISTIDINE KINASE YKOH"/>
    <property type="match status" value="1"/>
</dbReference>
<dbReference type="KEGG" id="llu:AKJ09_06285"/>
<dbReference type="Gene3D" id="1.10.287.130">
    <property type="match status" value="1"/>
</dbReference>
<gene>
    <name evidence="14" type="ORF">AKJ09_06285</name>
</gene>
<keyword evidence="6 11" id="KW-0812">Transmembrane</keyword>
<protein>
    <recommendedName>
        <fullName evidence="3">histidine kinase</fullName>
        <ecNumber evidence="3">2.7.13.3</ecNumber>
    </recommendedName>
</protein>
<dbReference type="SMART" id="SM00304">
    <property type="entry name" value="HAMP"/>
    <property type="match status" value="1"/>
</dbReference>
<dbReference type="EMBL" id="CP012333">
    <property type="protein sequence ID" value="AKU99621.1"/>
    <property type="molecule type" value="Genomic_DNA"/>
</dbReference>
<evidence type="ECO:0000256" key="4">
    <source>
        <dbReference type="ARBA" id="ARBA00022553"/>
    </source>
</evidence>
<dbReference type="Gene3D" id="6.10.340.10">
    <property type="match status" value="1"/>
</dbReference>
<feature type="domain" description="Histidine kinase" evidence="12">
    <location>
        <begin position="268"/>
        <end position="482"/>
    </location>
</feature>
<feature type="transmembrane region" description="Helical" evidence="11">
    <location>
        <begin position="6"/>
        <end position="30"/>
    </location>
</feature>
<evidence type="ECO:0000256" key="7">
    <source>
        <dbReference type="ARBA" id="ARBA00022777"/>
    </source>
</evidence>
<dbReference type="PANTHER" id="PTHR45436:SF5">
    <property type="entry name" value="SENSOR HISTIDINE KINASE TRCS"/>
    <property type="match status" value="1"/>
</dbReference>
<keyword evidence="9" id="KW-0902">Two-component regulatory system</keyword>
<dbReference type="PRINTS" id="PR00344">
    <property type="entry name" value="BCTRLSENSOR"/>
</dbReference>
<dbReference type="CDD" id="cd06225">
    <property type="entry name" value="HAMP"/>
    <property type="match status" value="1"/>
</dbReference>
<evidence type="ECO:0000256" key="1">
    <source>
        <dbReference type="ARBA" id="ARBA00000085"/>
    </source>
</evidence>
<keyword evidence="8 11" id="KW-1133">Transmembrane helix</keyword>
<evidence type="ECO:0000259" key="13">
    <source>
        <dbReference type="PROSITE" id="PS50885"/>
    </source>
</evidence>
<dbReference type="Pfam" id="PF00672">
    <property type="entry name" value="HAMP"/>
    <property type="match status" value="1"/>
</dbReference>
<dbReference type="SMART" id="SM00388">
    <property type="entry name" value="HisKA"/>
    <property type="match status" value="1"/>
</dbReference>
<evidence type="ECO:0000256" key="9">
    <source>
        <dbReference type="ARBA" id="ARBA00023012"/>
    </source>
</evidence>
<dbReference type="InterPro" id="IPR004358">
    <property type="entry name" value="Sig_transdc_His_kin-like_C"/>
</dbReference>
<dbReference type="GO" id="GO:0000155">
    <property type="term" value="F:phosphorelay sensor kinase activity"/>
    <property type="evidence" value="ECO:0007669"/>
    <property type="project" value="InterPro"/>
</dbReference>
<evidence type="ECO:0000256" key="6">
    <source>
        <dbReference type="ARBA" id="ARBA00022692"/>
    </source>
</evidence>
<keyword evidence="4" id="KW-0597">Phosphoprotein</keyword>
<keyword evidence="10 11" id="KW-0472">Membrane</keyword>
<dbReference type="SUPFAM" id="SSF47384">
    <property type="entry name" value="Homodimeric domain of signal transducing histidine kinase"/>
    <property type="match status" value="1"/>
</dbReference>
<reference evidence="14 15" key="1">
    <citation type="submission" date="2015-08" db="EMBL/GenBank/DDBJ databases">
        <authorList>
            <person name="Babu N.S."/>
            <person name="Beckwith C.J."/>
            <person name="Beseler K.G."/>
            <person name="Brison A."/>
            <person name="Carone J.V."/>
            <person name="Caskin T.P."/>
            <person name="Diamond M."/>
            <person name="Durham M.E."/>
            <person name="Foxe J.M."/>
            <person name="Go M."/>
            <person name="Henderson B.A."/>
            <person name="Jones I.B."/>
            <person name="McGettigan J.A."/>
            <person name="Micheletti S.J."/>
            <person name="Nasrallah M.E."/>
            <person name="Ortiz D."/>
            <person name="Piller C.R."/>
            <person name="Privatt S.R."/>
            <person name="Schneider S.L."/>
            <person name="Sharp S."/>
            <person name="Smith T.C."/>
            <person name="Stanton J.D."/>
            <person name="Ullery H.E."/>
            <person name="Wilson R.J."/>
            <person name="Serrano M.G."/>
            <person name="Buck G."/>
            <person name="Lee V."/>
            <person name="Wang Y."/>
            <person name="Carvalho R."/>
            <person name="Voegtly L."/>
            <person name="Shi R."/>
            <person name="Duckworth R."/>
            <person name="Johnson A."/>
            <person name="Loviza R."/>
            <person name="Walstead R."/>
            <person name="Shah Z."/>
            <person name="Kiflezghi M."/>
            <person name="Wade K."/>
            <person name="Ball S.L."/>
            <person name="Bradley K.W."/>
            <person name="Asai D.J."/>
            <person name="Bowman C.A."/>
            <person name="Russell D.A."/>
            <person name="Pope W.H."/>
            <person name="Jacobs-Sera D."/>
            <person name="Hendrix R.W."/>
            <person name="Hatfull G.F."/>
        </authorList>
    </citation>
    <scope>NUCLEOTIDE SEQUENCE [LARGE SCALE GENOMIC DNA]</scope>
    <source>
        <strain evidence="14 15">DSM 27648</strain>
    </source>
</reference>
<evidence type="ECO:0000256" key="11">
    <source>
        <dbReference type="SAM" id="Phobius"/>
    </source>
</evidence>
<name>A0A0K1Q1T9_9BACT</name>
<dbReference type="Proteomes" id="UP000064967">
    <property type="component" value="Chromosome"/>
</dbReference>
<dbReference type="EC" id="2.7.13.3" evidence="3"/>